<keyword evidence="3" id="KW-0238">DNA-binding</keyword>
<dbReference type="InterPro" id="IPR009057">
    <property type="entry name" value="Homeodomain-like_sf"/>
</dbReference>
<dbReference type="PANTHER" id="PTHR12802">
    <property type="entry name" value="SWI/SNF COMPLEX-RELATED"/>
    <property type="match status" value="1"/>
</dbReference>
<feature type="domain" description="HTH myb-type" evidence="9">
    <location>
        <begin position="67"/>
        <end position="121"/>
    </location>
</feature>
<dbReference type="GO" id="GO:0003677">
    <property type="term" value="F:DNA binding"/>
    <property type="evidence" value="ECO:0007669"/>
    <property type="project" value="UniProtKB-KW"/>
</dbReference>
<evidence type="ECO:0000259" key="7">
    <source>
        <dbReference type="PROSITE" id="PS50090"/>
    </source>
</evidence>
<dbReference type="InterPro" id="IPR017930">
    <property type="entry name" value="Myb_dom"/>
</dbReference>
<dbReference type="Gene3D" id="1.10.10.60">
    <property type="entry name" value="Homeodomain-like"/>
    <property type="match status" value="1"/>
</dbReference>
<feature type="region of interest" description="Disordered" evidence="6">
    <location>
        <begin position="285"/>
        <end position="307"/>
    </location>
</feature>
<feature type="region of interest" description="Disordered" evidence="6">
    <location>
        <begin position="572"/>
        <end position="649"/>
    </location>
</feature>
<dbReference type="PROSITE" id="PS50090">
    <property type="entry name" value="MYB_LIKE"/>
    <property type="match status" value="1"/>
</dbReference>
<dbReference type="EMBL" id="HG996469">
    <property type="protein sequence ID" value="CAG1842335.1"/>
    <property type="molecule type" value="Genomic_DNA"/>
</dbReference>
<evidence type="ECO:0000256" key="5">
    <source>
        <dbReference type="ARBA" id="ARBA00023242"/>
    </source>
</evidence>
<proteinExistence type="predicted"/>
<dbReference type="Pfam" id="PF00249">
    <property type="entry name" value="Myb_DNA-binding"/>
    <property type="match status" value="1"/>
</dbReference>
<feature type="region of interest" description="Disordered" evidence="6">
    <location>
        <begin position="131"/>
        <end position="186"/>
    </location>
</feature>
<evidence type="ECO:0000256" key="6">
    <source>
        <dbReference type="SAM" id="MobiDB-lite"/>
    </source>
</evidence>
<evidence type="ECO:0000256" key="2">
    <source>
        <dbReference type="ARBA" id="ARBA00023015"/>
    </source>
</evidence>
<feature type="domain" description="Myb-like" evidence="7">
    <location>
        <begin position="67"/>
        <end position="117"/>
    </location>
</feature>
<evidence type="ECO:0000259" key="9">
    <source>
        <dbReference type="PROSITE" id="PS51294"/>
    </source>
</evidence>
<dbReference type="CDD" id="cd00167">
    <property type="entry name" value="SANT"/>
    <property type="match status" value="1"/>
</dbReference>
<dbReference type="GO" id="GO:0005634">
    <property type="term" value="C:nucleus"/>
    <property type="evidence" value="ECO:0007669"/>
    <property type="project" value="UniProtKB-SubCell"/>
</dbReference>
<evidence type="ECO:0000256" key="4">
    <source>
        <dbReference type="ARBA" id="ARBA00023163"/>
    </source>
</evidence>
<accession>A0A8D7F434</accession>
<keyword evidence="5" id="KW-0539">Nucleus</keyword>
<keyword evidence="4" id="KW-0804">Transcription</keyword>
<dbReference type="GO" id="GO:0010468">
    <property type="term" value="P:regulation of gene expression"/>
    <property type="evidence" value="ECO:0007669"/>
    <property type="project" value="UniProtKB-ARBA"/>
</dbReference>
<evidence type="ECO:0000256" key="3">
    <source>
        <dbReference type="ARBA" id="ARBA00023125"/>
    </source>
</evidence>
<organism evidence="10">
    <name type="scientific">Musa acuminata subsp. malaccensis</name>
    <name type="common">Wild banana</name>
    <name type="synonym">Musa malaccensis</name>
    <dbReference type="NCBI Taxonomy" id="214687"/>
    <lineage>
        <taxon>Eukaryota</taxon>
        <taxon>Viridiplantae</taxon>
        <taxon>Streptophyta</taxon>
        <taxon>Embryophyta</taxon>
        <taxon>Tracheophyta</taxon>
        <taxon>Spermatophyta</taxon>
        <taxon>Magnoliopsida</taxon>
        <taxon>Liliopsida</taxon>
        <taxon>Zingiberales</taxon>
        <taxon>Musaceae</taxon>
        <taxon>Musa</taxon>
    </lineage>
</organism>
<keyword evidence="2" id="KW-0805">Transcription regulation</keyword>
<feature type="compositionally biased region" description="Basic and acidic residues" evidence="6">
    <location>
        <begin position="478"/>
        <end position="487"/>
    </location>
</feature>
<feature type="compositionally biased region" description="Polar residues" evidence="6">
    <location>
        <begin position="669"/>
        <end position="692"/>
    </location>
</feature>
<feature type="compositionally biased region" description="Basic and acidic residues" evidence="6">
    <location>
        <begin position="623"/>
        <end position="637"/>
    </location>
</feature>
<sequence>MRYFLDQVERLVGYMEGGWMIHVADFKSKCPRLLSTPPFSASEVSDLEMEEKSCGENMVAKVRKPYTITKQREKWTEEEHNRFLEALKLYGRSWQRIEEHIGTKTAVQIRSHAQKFFTKLEKEALIKGVSPGQVHDIDIPPPRPKRKPSNPYPRKMSTGVPSPSPSAEATDDKPPTPSSLQPTNQHSFRLESDAATERLAAMETVAAKENFEDGNRSEVIDINQDVPSASFFTEFIPTSEASKKEKITVDKSLLLSEVNEEAVRGRMWFLPRSCTSTQTNFAEASEHKSDQHILSSSLSTKGNPNGPNQAHFFIGKDMQNRDTDAQKNHTIVAAGAADQGGDATANPSMTGHLQHQLPWFSPLTQCQSNQDACDSFLNISSTFSTLIISTLLQNPSVHAAACLAASVWPSPEVDTSLHSSPPVHMKPSPTMTPVVAATVGAATAWWAAQGALPWFPHFTFAFTSAPPTRAQPVEMVQEPERRHDASFRKPLNPDLSDEPQCQTSPIPPSSDSDESVRDEYSNCTEVKASEINNSPPLLAGGVNDLRSKRKQHLSCGSNDTANNETVDKEAEEAFTNTSAPEINHRRLRSSASTDEPWKESEKGQLAYEAPLKRDLPRSSSPLHAKDAQTKVRSDRDSSMLPANLSENAGLETDLLHPHCLKKEEMSKEINGSTGQSSVTNDFRHGNSMSSRTGFKPYKRCSVEAKESKAVSGEETGNKKIRLPEELEI</sequence>
<evidence type="ECO:0000256" key="1">
    <source>
        <dbReference type="ARBA" id="ARBA00004123"/>
    </source>
</evidence>
<evidence type="ECO:0000313" key="10">
    <source>
        <dbReference type="EMBL" id="CAG1842335.1"/>
    </source>
</evidence>
<feature type="region of interest" description="Disordered" evidence="6">
    <location>
        <begin position="666"/>
        <end position="728"/>
    </location>
</feature>
<dbReference type="FunFam" id="1.10.10.60:FF:000023">
    <property type="entry name" value="protein REVEILLE 6 isoform X1"/>
    <property type="match status" value="1"/>
</dbReference>
<dbReference type="InterPro" id="IPR001005">
    <property type="entry name" value="SANT/Myb"/>
</dbReference>
<dbReference type="AlphaFoldDB" id="A0A8D7F434"/>
<reference evidence="10" key="1">
    <citation type="submission" date="2021-03" db="EMBL/GenBank/DDBJ databases">
        <authorList>
            <consortium name="Genoscope - CEA"/>
            <person name="William W."/>
        </authorList>
    </citation>
    <scope>NUCLEOTIDE SEQUENCE</scope>
    <source>
        <strain evidence="10">Doubled-haploid Pahang</strain>
    </source>
</reference>
<feature type="compositionally biased region" description="Basic and acidic residues" evidence="6">
    <location>
        <begin position="715"/>
        <end position="728"/>
    </location>
</feature>
<evidence type="ECO:0000259" key="8">
    <source>
        <dbReference type="PROSITE" id="PS51293"/>
    </source>
</evidence>
<dbReference type="SMART" id="SM00717">
    <property type="entry name" value="SANT"/>
    <property type="match status" value="1"/>
</dbReference>
<feature type="compositionally biased region" description="Polar residues" evidence="6">
    <location>
        <begin position="292"/>
        <end position="307"/>
    </location>
</feature>
<feature type="domain" description="SANT" evidence="8">
    <location>
        <begin position="70"/>
        <end position="121"/>
    </location>
</feature>
<dbReference type="InterPro" id="IPR006447">
    <property type="entry name" value="Myb_dom_plants"/>
</dbReference>
<dbReference type="PROSITE" id="PS51293">
    <property type="entry name" value="SANT"/>
    <property type="match status" value="1"/>
</dbReference>
<dbReference type="PROSITE" id="PS51294">
    <property type="entry name" value="HTH_MYB"/>
    <property type="match status" value="1"/>
</dbReference>
<name>A0A8D7F434_MUSAM</name>
<feature type="region of interest" description="Disordered" evidence="6">
    <location>
        <begin position="469"/>
        <end position="521"/>
    </location>
</feature>
<comment type="subcellular location">
    <subcellularLocation>
        <location evidence="1">Nucleus</location>
    </subcellularLocation>
</comment>
<gene>
    <name evidence="10" type="ORF">GSMUA_121300.1</name>
</gene>
<dbReference type="PANTHER" id="PTHR12802:SF175">
    <property type="entry name" value="PROTEIN REVEILLE 2"/>
    <property type="match status" value="1"/>
</dbReference>
<dbReference type="InterPro" id="IPR017884">
    <property type="entry name" value="SANT_dom"/>
</dbReference>
<dbReference type="NCBIfam" id="TIGR01557">
    <property type="entry name" value="myb_SHAQKYF"/>
    <property type="match status" value="1"/>
</dbReference>
<dbReference type="SUPFAM" id="SSF46689">
    <property type="entry name" value="Homeodomain-like"/>
    <property type="match status" value="1"/>
</dbReference>
<protein>
    <submittedName>
        <fullName evidence="10">(wild Malaysian banana) hypothetical protein</fullName>
    </submittedName>
</protein>